<evidence type="ECO:0000256" key="6">
    <source>
        <dbReference type="HAMAP-Rule" id="MF_00360"/>
    </source>
</evidence>
<dbReference type="HAMAP" id="MF_00360">
    <property type="entry name" value="Ribosomal_bS6"/>
    <property type="match status" value="1"/>
</dbReference>
<dbReference type="GO" id="GO:1990904">
    <property type="term" value="C:ribonucleoprotein complex"/>
    <property type="evidence" value="ECO:0007669"/>
    <property type="project" value="UniProtKB-KW"/>
</dbReference>
<dbReference type="eggNOG" id="COG0360">
    <property type="taxonomic scope" value="Bacteria"/>
</dbReference>
<keyword evidence="6" id="KW-0699">rRNA-binding</keyword>
<dbReference type="InterPro" id="IPR014717">
    <property type="entry name" value="Transl_elong_EF1B/ribsomal_bS6"/>
</dbReference>
<evidence type="ECO:0000256" key="4">
    <source>
        <dbReference type="ARBA" id="ARBA00035104"/>
    </source>
</evidence>
<evidence type="ECO:0000313" key="8">
    <source>
        <dbReference type="Proteomes" id="UP000018914"/>
    </source>
</evidence>
<sequence length="112" mass="13417">MAKRYYETIRHYESVVVLKPTLSEEEVNRRVQEIKDFITKKGGEILNVLDWGLKPLAYRINNFTHGRYFIIEIRSENTDLPNELDFYYKINDDVIRWLNIKQKAKKEASHAQ</sequence>
<dbReference type="CDD" id="cd00473">
    <property type="entry name" value="bS6"/>
    <property type="match status" value="1"/>
</dbReference>
<dbReference type="Pfam" id="PF01250">
    <property type="entry name" value="Ribosomal_S6"/>
    <property type="match status" value="1"/>
</dbReference>
<keyword evidence="6" id="KW-0694">RNA-binding</keyword>
<dbReference type="PANTHER" id="PTHR21011:SF1">
    <property type="entry name" value="SMALL RIBOSOMAL SUBUNIT PROTEIN BS6M"/>
    <property type="match status" value="1"/>
</dbReference>
<dbReference type="InterPro" id="IPR035980">
    <property type="entry name" value="Ribosomal_bS6_sf"/>
</dbReference>
<protein>
    <recommendedName>
        <fullName evidence="5 6">Small ribosomal subunit protein bS6</fullName>
    </recommendedName>
</protein>
<organism evidence="8">
    <name type="scientific">Thermocrinis ruber</name>
    <dbReference type="NCBI Taxonomy" id="75906"/>
    <lineage>
        <taxon>Bacteria</taxon>
        <taxon>Pseudomonadati</taxon>
        <taxon>Aquificota</taxon>
        <taxon>Aquificia</taxon>
        <taxon>Aquificales</taxon>
        <taxon>Aquificaceae</taxon>
        <taxon>Thermocrinis</taxon>
    </lineage>
</organism>
<accession>W0DHW7</accession>
<dbReference type="GO" id="GO:0003735">
    <property type="term" value="F:structural constituent of ribosome"/>
    <property type="evidence" value="ECO:0007669"/>
    <property type="project" value="InterPro"/>
</dbReference>
<dbReference type="InterPro" id="IPR020814">
    <property type="entry name" value="Ribosomal_S6_plastid/chlpt"/>
</dbReference>
<dbReference type="Proteomes" id="UP000018914">
    <property type="component" value="Chromosome"/>
</dbReference>
<dbReference type="SUPFAM" id="SSF54995">
    <property type="entry name" value="Ribosomal protein S6"/>
    <property type="match status" value="1"/>
</dbReference>
<evidence type="ECO:0000256" key="2">
    <source>
        <dbReference type="ARBA" id="ARBA00022980"/>
    </source>
</evidence>
<dbReference type="OrthoDB" id="9812702at2"/>
<dbReference type="PATRIC" id="fig|75906.3.peg.1519"/>
<dbReference type="RefSeq" id="WP_025306690.1">
    <property type="nucleotide sequence ID" value="NZ_CP007028.1"/>
</dbReference>
<dbReference type="GO" id="GO:0070181">
    <property type="term" value="F:small ribosomal subunit rRNA binding"/>
    <property type="evidence" value="ECO:0007669"/>
    <property type="project" value="TreeGrafter"/>
</dbReference>
<dbReference type="STRING" id="75906.THERU_07880"/>
<comment type="function">
    <text evidence="4 6">Binds together with bS18 to 16S ribosomal RNA.</text>
</comment>
<evidence type="ECO:0000313" key="7">
    <source>
        <dbReference type="EMBL" id="AHE96613.1"/>
    </source>
</evidence>
<gene>
    <name evidence="6" type="primary">rpsF</name>
    <name evidence="7" type="ORF">THERU_07880</name>
</gene>
<dbReference type="Gene3D" id="3.30.70.60">
    <property type="match status" value="1"/>
</dbReference>
<dbReference type="NCBIfam" id="TIGR00166">
    <property type="entry name" value="S6"/>
    <property type="match status" value="1"/>
</dbReference>
<proteinExistence type="inferred from homology"/>
<dbReference type="GO" id="GO:0006412">
    <property type="term" value="P:translation"/>
    <property type="evidence" value="ECO:0007669"/>
    <property type="project" value="UniProtKB-UniRule"/>
</dbReference>
<comment type="similarity">
    <text evidence="1 6">Belongs to the bacterial ribosomal protein bS6 family.</text>
</comment>
<reference evidence="7 8" key="1">
    <citation type="submission" date="2013-12" db="EMBL/GenBank/DDBJ databases">
        <authorList>
            <consortium name="DOE Joint Genome Institute"/>
            <person name="Eisen J."/>
            <person name="Huntemann M."/>
            <person name="Han J."/>
            <person name="Chen A."/>
            <person name="Kyrpides N."/>
            <person name="Mavromatis K."/>
            <person name="Markowitz V."/>
            <person name="Palaniappan K."/>
            <person name="Ivanova N."/>
            <person name="Schaumberg A."/>
            <person name="Pati A."/>
            <person name="Liolios K."/>
            <person name="Nordberg H.P."/>
            <person name="Cantor M.N."/>
            <person name="Hua S.X."/>
            <person name="Woyke T."/>
        </authorList>
    </citation>
    <scope>NUCLEOTIDE SEQUENCE [LARGE SCALE GENOMIC DNA]</scope>
    <source>
        <strain evidence="7 8">DSM 23557</strain>
    </source>
</reference>
<keyword evidence="8" id="KW-1185">Reference proteome</keyword>
<dbReference type="EMBL" id="CP007028">
    <property type="protein sequence ID" value="AHE96613.1"/>
    <property type="molecule type" value="Genomic_DNA"/>
</dbReference>
<dbReference type="KEGG" id="trd:THERU_07880"/>
<dbReference type="AlphaFoldDB" id="W0DHW7"/>
<dbReference type="InterPro" id="IPR000529">
    <property type="entry name" value="Ribosomal_bS6"/>
</dbReference>
<dbReference type="GO" id="GO:0005737">
    <property type="term" value="C:cytoplasm"/>
    <property type="evidence" value="ECO:0007669"/>
    <property type="project" value="UniProtKB-ARBA"/>
</dbReference>
<evidence type="ECO:0000256" key="3">
    <source>
        <dbReference type="ARBA" id="ARBA00023274"/>
    </source>
</evidence>
<evidence type="ECO:0000256" key="5">
    <source>
        <dbReference type="ARBA" id="ARBA00035294"/>
    </source>
</evidence>
<dbReference type="HOGENOM" id="CLU_113441_5_2_0"/>
<evidence type="ECO:0000256" key="1">
    <source>
        <dbReference type="ARBA" id="ARBA00009512"/>
    </source>
</evidence>
<keyword evidence="2 6" id="KW-0689">Ribosomal protein</keyword>
<dbReference type="PANTHER" id="PTHR21011">
    <property type="entry name" value="MITOCHONDRIAL 28S RIBOSOMAL PROTEIN S6"/>
    <property type="match status" value="1"/>
</dbReference>
<name>W0DHW7_9AQUI</name>
<dbReference type="GO" id="GO:0005840">
    <property type="term" value="C:ribosome"/>
    <property type="evidence" value="ECO:0007669"/>
    <property type="project" value="UniProtKB-KW"/>
</dbReference>
<keyword evidence="3 6" id="KW-0687">Ribonucleoprotein</keyword>